<evidence type="ECO:0000313" key="2">
    <source>
        <dbReference type="EMBL" id="MPN34979.1"/>
    </source>
</evidence>
<dbReference type="EMBL" id="VSSQ01088293">
    <property type="protein sequence ID" value="MPN34979.1"/>
    <property type="molecule type" value="Genomic_DNA"/>
</dbReference>
<gene>
    <name evidence="2" type="ORF">SDC9_182473</name>
</gene>
<keyword evidence="1" id="KW-0472">Membrane</keyword>
<protein>
    <submittedName>
        <fullName evidence="2">Uncharacterized protein</fullName>
    </submittedName>
</protein>
<keyword evidence="1" id="KW-0812">Transmembrane</keyword>
<feature type="transmembrane region" description="Helical" evidence="1">
    <location>
        <begin position="6"/>
        <end position="26"/>
    </location>
</feature>
<name>A0A645HA31_9ZZZZ</name>
<comment type="caution">
    <text evidence="2">The sequence shown here is derived from an EMBL/GenBank/DDBJ whole genome shotgun (WGS) entry which is preliminary data.</text>
</comment>
<dbReference type="AlphaFoldDB" id="A0A645HA31"/>
<sequence>MKEFGWTIEYTLDLTYPIFLNLFVLIRRVRADRAIDEFYHPYTAGKFGGKCQQLLYDTRGSFYLDGNPERQFDPEDLKRAEERLDAITRAREEALAKAAADT</sequence>
<reference evidence="2" key="1">
    <citation type="submission" date="2019-08" db="EMBL/GenBank/DDBJ databases">
        <authorList>
            <person name="Kucharzyk K."/>
            <person name="Murdoch R.W."/>
            <person name="Higgins S."/>
            <person name="Loffler F."/>
        </authorList>
    </citation>
    <scope>NUCLEOTIDE SEQUENCE</scope>
</reference>
<accession>A0A645HA31</accession>
<evidence type="ECO:0000256" key="1">
    <source>
        <dbReference type="SAM" id="Phobius"/>
    </source>
</evidence>
<organism evidence="2">
    <name type="scientific">bioreactor metagenome</name>
    <dbReference type="NCBI Taxonomy" id="1076179"/>
    <lineage>
        <taxon>unclassified sequences</taxon>
        <taxon>metagenomes</taxon>
        <taxon>ecological metagenomes</taxon>
    </lineage>
</organism>
<proteinExistence type="predicted"/>
<keyword evidence="1" id="KW-1133">Transmembrane helix</keyword>